<accession>A0A0A1W4I4</accession>
<dbReference type="AlphaFoldDB" id="A0A0A1W4I4"/>
<evidence type="ECO:0000313" key="2">
    <source>
        <dbReference type="EMBL" id="GAM00122.1"/>
    </source>
</evidence>
<dbReference type="EMBL" id="BBPI01000021">
    <property type="protein sequence ID" value="GAM00122.1"/>
    <property type="molecule type" value="Genomic_DNA"/>
</dbReference>
<sequence length="1126" mass="119439">MHLVFRESHGLEEQAVPQDLGQRPGDVVVLSFSDSDLSAFAAGWRAGGFPWSLRLANLAALVHPLSVDTYVEQTLVHAKAILIRLIGGAAYWDYGLREVERLAGERGIALVVLAADGREDRRLMAASTVDEAMVRRLGALCDAGGADAVAMALGEIAALPSVALAPPQPLPLPGEGLFKPALTTSTPLPQASCGSAMPPAWPEQCGALFTHNWDGGGPSPQVALVGGWSPAGPSCPAAALLIATRPRILITFYRAYLAAADLEPIAALHAALSERGFDPIALFVPSLKAEGAGPWIARWVAALAPAAIVNATAFSARGEDDTTPLDGAGVPVFQVALATSDREGWAGSARGLSPADLAMHVVLPEIDGRLFAGVVSFKQPGTRDPDFDIALRLHRAEPARIAAVADKVAGWARLAATPVAERRLAILLSTYPGKDWQAAHAVGLDGFASTAAILGDLGEAGYDVEMRADLPEALLTNQIAWPITAYLEALATLPEPLRADLLESWGAVEDDPLIEGDAFHFPALTLGKAIVALQPERGRRDGRAEEYHDLSRCPRHSYVAFYLWLRAQGTDALVHVGAHGTLEWLPGKAVALSDACWPEALTRDWPVLYPFIVNDPGEAAQAKRRIGAVTIGHVPPALVQAQTGAGLGRLEALLDEYANADGLDPARRDRLRASIAEEADSVGLGETLGLAGAEDPLTRIDAFVCDVKDSQFGEGLHIFGRGEQGAAERAGLLAGLDGKRVPAGPSGSPYRGRADVLPTGRNLYAIDPRAVPSRAAQAQGVKLAEELLRRHMQEEGDYLRTLIVDLWGSATMRTAGEEFAMALHLIGVEPVWDHRSERVTGFEVMPLMRFDRPRVDVTLRVSGLFRDAFPHLVALFGQAVRALGARDEEPDWNPYVGQAAPRVYGPAPGRYGIGLDPNAGYDEAARIEAGQSWLAASATALDDGDRRDADGIAARVAGAQAFVHLHDLPESDLLLAADYASHQAGFAAARAALGEGAAALYHLDTRDPASPKARTLAEEIARTVHARAANPRWVAGMMAHGFRGAAEIAATLDHLGSFAHLADAVPAALIDLYWDATLARDAVRDFMAQANPAALAAMEARFAALHKAGLWRTRRNSVLAMLDGAA</sequence>
<dbReference type="RefSeq" id="WP_042484477.1">
    <property type="nucleotide sequence ID" value="NZ_BBPI01000021.1"/>
</dbReference>
<dbReference type="Proteomes" id="UP000032305">
    <property type="component" value="Unassembled WGS sequence"/>
</dbReference>
<dbReference type="CDD" id="cd10150">
    <property type="entry name" value="CobN_like"/>
    <property type="match status" value="1"/>
</dbReference>
<dbReference type="PANTHER" id="PTHR44119">
    <property type="entry name" value="MAGNESIUM-CHELATASE SUBUNIT CHLH, CHLOROPLASTIC"/>
    <property type="match status" value="1"/>
</dbReference>
<organism evidence="2 3">
    <name type="scientific">Sphingomonas parapaucimobilis NBRC 15100</name>
    <dbReference type="NCBI Taxonomy" id="1219049"/>
    <lineage>
        <taxon>Bacteria</taxon>
        <taxon>Pseudomonadati</taxon>
        <taxon>Pseudomonadota</taxon>
        <taxon>Alphaproteobacteria</taxon>
        <taxon>Sphingomonadales</taxon>
        <taxon>Sphingomonadaceae</taxon>
        <taxon>Sphingomonas</taxon>
    </lineage>
</organism>
<dbReference type="NCBIfam" id="NF008973">
    <property type="entry name" value="PRK12321.1"/>
    <property type="match status" value="1"/>
</dbReference>
<dbReference type="InterPro" id="IPR003672">
    <property type="entry name" value="CobN/Mg_chltase"/>
</dbReference>
<evidence type="ECO:0000259" key="1">
    <source>
        <dbReference type="Pfam" id="PF02514"/>
    </source>
</evidence>
<proteinExistence type="predicted"/>
<gene>
    <name evidence="2" type="primary">cobN</name>
    <name evidence="2" type="ORF">SP5_021_00040</name>
</gene>
<dbReference type="eggNOG" id="COG1429">
    <property type="taxonomic scope" value="Bacteria"/>
</dbReference>
<dbReference type="Pfam" id="PF02514">
    <property type="entry name" value="CobN-Mg_chel"/>
    <property type="match status" value="1"/>
</dbReference>
<comment type="caution">
    <text evidence="2">The sequence shown here is derived from an EMBL/GenBank/DDBJ whole genome shotgun (WGS) entry which is preliminary data.</text>
</comment>
<keyword evidence="3" id="KW-1185">Reference proteome</keyword>
<dbReference type="OrthoDB" id="9757976at2"/>
<protein>
    <submittedName>
        <fullName evidence="2">Cobaltochelatase CobN subunit</fullName>
    </submittedName>
</protein>
<feature type="domain" description="CobN/magnesium chelatase" evidence="1">
    <location>
        <begin position="243"/>
        <end position="726"/>
    </location>
</feature>
<dbReference type="PANTHER" id="PTHR44119:SF4">
    <property type="entry name" value="AEROBIC COBALTOCHELATASE SUBUNIT COBN"/>
    <property type="match status" value="1"/>
</dbReference>
<evidence type="ECO:0000313" key="3">
    <source>
        <dbReference type="Proteomes" id="UP000032305"/>
    </source>
</evidence>
<reference evidence="2 3" key="1">
    <citation type="submission" date="2014-11" db="EMBL/GenBank/DDBJ databases">
        <title>Whole genome shotgun sequence of Sphingomonas parapaucimobilis NBRC 15100.</title>
        <authorList>
            <person name="Katano-Makiyama Y."/>
            <person name="Hosoyama A."/>
            <person name="Hashimoto M."/>
            <person name="Hosoyama Y."/>
            <person name="Noguchi M."/>
            <person name="Numata M."/>
            <person name="Tsuchikane K."/>
            <person name="Hirakata S."/>
            <person name="Uohara A."/>
            <person name="Shimodaira J."/>
            <person name="Ohji S."/>
            <person name="Ichikawa N."/>
            <person name="Kimura A."/>
            <person name="Yamazoe A."/>
            <person name="Fujita N."/>
        </authorList>
    </citation>
    <scope>NUCLEOTIDE SEQUENCE [LARGE SCALE GENOMIC DNA]</scope>
    <source>
        <strain evidence="2 3">NBRC 15100</strain>
    </source>
</reference>
<name>A0A0A1W4I4_9SPHN</name>